<feature type="compositionally biased region" description="Basic and acidic residues" evidence="1">
    <location>
        <begin position="341"/>
        <end position="382"/>
    </location>
</feature>
<dbReference type="EMBL" id="JPKY01000001">
    <property type="protein sequence ID" value="KFH49015.1"/>
    <property type="molecule type" value="Genomic_DNA"/>
</dbReference>
<dbReference type="AlphaFoldDB" id="A0A086TI33"/>
<evidence type="ECO:0000259" key="2">
    <source>
        <dbReference type="Pfam" id="PF09949"/>
    </source>
</evidence>
<gene>
    <name evidence="3" type="ORF">ACRE_000090</name>
</gene>
<evidence type="ECO:0000256" key="1">
    <source>
        <dbReference type="SAM" id="MobiDB-lite"/>
    </source>
</evidence>
<protein>
    <recommendedName>
        <fullName evidence="2">Phosphatidate phosphatase APP1 catalytic domain-containing protein</fullName>
    </recommendedName>
</protein>
<comment type="caution">
    <text evidence="3">The sequence shown here is derived from an EMBL/GenBank/DDBJ whole genome shotgun (WGS) entry which is preliminary data.</text>
</comment>
<dbReference type="Pfam" id="PF09949">
    <property type="entry name" value="APP1_cat"/>
    <property type="match status" value="1"/>
</dbReference>
<dbReference type="InterPro" id="IPR019236">
    <property type="entry name" value="APP1_cat"/>
</dbReference>
<feature type="compositionally biased region" description="Polar residues" evidence="1">
    <location>
        <begin position="681"/>
        <end position="692"/>
    </location>
</feature>
<feature type="region of interest" description="Disordered" evidence="1">
    <location>
        <begin position="320"/>
        <end position="422"/>
    </location>
</feature>
<dbReference type="InterPro" id="IPR036412">
    <property type="entry name" value="HAD-like_sf"/>
</dbReference>
<feature type="compositionally biased region" description="Low complexity" evidence="1">
    <location>
        <begin position="800"/>
        <end position="818"/>
    </location>
</feature>
<feature type="compositionally biased region" description="Low complexity" evidence="1">
    <location>
        <begin position="128"/>
        <end position="137"/>
    </location>
</feature>
<evidence type="ECO:0000313" key="3">
    <source>
        <dbReference type="EMBL" id="KFH49015.1"/>
    </source>
</evidence>
<feature type="domain" description="Phosphatidate phosphatase APP1 catalytic" evidence="2">
    <location>
        <begin position="512"/>
        <end position="661"/>
    </location>
</feature>
<accession>A0A086TI33</accession>
<dbReference type="STRING" id="857340.A0A086TI33"/>
<keyword evidence="4" id="KW-1185">Reference proteome</keyword>
<sequence>MATPPSPPSPLPPPPTITCQLQPPTPHHHELWQSLLRYLFPGAVRDRYRERLLDFHLDTLPQLKHRLQSRIYLFILRRQRRRAEGSRIIDHVARHSRRLLLGPQYPPRVPRAKQPAKDGRPVSPGAKTTRGIPTTGGPATGYGASGMSSAGDVNPGGRGFRRARLAAMAGNLYRSGQQAVSGMRDQYAQTRVGLDAGNDGHGRTHIPGAFPDVAIHVQGNDQMVIFPSYAKRHVKKDWAQIEQQRQQQQQQQQNAQGNAQSTVKDEEYWRQEWEKNEDEKAIVDVDVRGWVYSPQLGPMTRRNRMLIGLARQLSGITAPRNEAQQPQDSPGGALRAQQQMNEERREQERIQREAANIERRGQEEKRAAYHGDYSERPQRNESENGSTYPYRAQQGSESDSGPSSPIRAATQYSTTSTPTSAATEMSEAELAVANANLMARIAPFMTNPLVALPITVFFYNESQSQSRTVITNDAGHFVLRAALDFVPTHVRVLANEKLSAIQEIYITEPHGISLISDVDDTIKKSNISGGAKEIFRNTFVHSLGDLTIDGVQEWYNDMHQLGVSIHYCSNSPWQLYPVLASYFKLVGLPPGSLHLKQYTGMLQGIFEPVAERKKSTLERLLRDFPERKFLLVGDSGEADLEVYTELAIANPGRILAIFIRDVTTPEKTEFFETSFGGARRQASSLTLNESSKPQPPRPLRQRPSAPALREEKRSTGPVMGDLIDFSEEPQQVKLQEPAASNQAKSSKKPPPPRPAKPASLRSTPSIVEPNGTAAGSSLQDEKPPPLPARRTATHPLAQMQSSSQQSSGGSRNGPPQNGAGPQDISRKPLADRTVPPLPPPRRRGTPASMRSSANSDVEYDPLPPPSASAGSLLSAGTTRSVGRSPGVSPPASPQLGPQQTTQALNRKLDLWNRRLQRAHEELDALGVALYTWRRGQDVIEEAVGIVTRAQREMERRGQTAQDR</sequence>
<name>A0A086TI33_HAPC1</name>
<dbReference type="HOGENOM" id="CLU_008292_0_0_1"/>
<proteinExistence type="predicted"/>
<dbReference type="PIRSF" id="PIRSF037464">
    <property type="entry name" value="UCP037464_APP1"/>
    <property type="match status" value="1"/>
</dbReference>
<dbReference type="Proteomes" id="UP000029964">
    <property type="component" value="Unassembled WGS sequence"/>
</dbReference>
<feature type="compositionally biased region" description="Low complexity" evidence="1">
    <location>
        <begin position="867"/>
        <end position="876"/>
    </location>
</feature>
<evidence type="ECO:0000313" key="4">
    <source>
        <dbReference type="Proteomes" id="UP000029964"/>
    </source>
</evidence>
<dbReference type="PANTHER" id="PTHR28208">
    <property type="entry name" value="PHOSPHATIDATE PHOSPHATASE APP1"/>
    <property type="match status" value="1"/>
</dbReference>
<dbReference type="PANTHER" id="PTHR28208:SF3">
    <property type="entry name" value="PHOSPHATIDATE PHOSPHATASE APP1"/>
    <property type="match status" value="1"/>
</dbReference>
<feature type="region of interest" description="Disordered" evidence="1">
    <location>
        <begin position="242"/>
        <end position="265"/>
    </location>
</feature>
<feature type="compositionally biased region" description="Polar residues" evidence="1">
    <location>
        <begin position="895"/>
        <end position="904"/>
    </location>
</feature>
<reference evidence="4" key="1">
    <citation type="journal article" date="2014" name="Genome Announc.">
        <title>Genome sequence and annotation of Acremonium chrysogenum, producer of the beta-lactam antibiotic cephalosporin C.</title>
        <authorList>
            <person name="Terfehr D."/>
            <person name="Dahlmann T.A."/>
            <person name="Specht T."/>
            <person name="Zadra I."/>
            <person name="Kuernsteiner H."/>
            <person name="Kueck U."/>
        </authorList>
    </citation>
    <scope>NUCLEOTIDE SEQUENCE [LARGE SCALE GENOMIC DNA]</scope>
    <source>
        <strain evidence="4">ATCC 11550 / CBS 779.69 / DSM 880 / IAM 14645 / JCM 23072 / IMI 49137</strain>
    </source>
</reference>
<feature type="compositionally biased region" description="Low complexity" evidence="1">
    <location>
        <begin position="242"/>
        <end position="260"/>
    </location>
</feature>
<dbReference type="GO" id="GO:0030479">
    <property type="term" value="C:actin cortical patch"/>
    <property type="evidence" value="ECO:0007669"/>
    <property type="project" value="TreeGrafter"/>
</dbReference>
<feature type="compositionally biased region" description="Low complexity" evidence="1">
    <location>
        <begin position="408"/>
        <end position="422"/>
    </location>
</feature>
<feature type="region of interest" description="Disordered" evidence="1">
    <location>
        <begin position="102"/>
        <end position="146"/>
    </location>
</feature>
<dbReference type="GO" id="GO:0008195">
    <property type="term" value="F:phosphatidate phosphatase activity"/>
    <property type="evidence" value="ECO:0007669"/>
    <property type="project" value="InterPro"/>
</dbReference>
<organism evidence="3 4">
    <name type="scientific">Hapsidospora chrysogenum (strain ATCC 11550 / CBS 779.69 / DSM 880 / IAM 14645 / JCM 23072 / IMI 49137)</name>
    <name type="common">Acremonium chrysogenum</name>
    <dbReference type="NCBI Taxonomy" id="857340"/>
    <lineage>
        <taxon>Eukaryota</taxon>
        <taxon>Fungi</taxon>
        <taxon>Dikarya</taxon>
        <taxon>Ascomycota</taxon>
        <taxon>Pezizomycotina</taxon>
        <taxon>Sordariomycetes</taxon>
        <taxon>Hypocreomycetidae</taxon>
        <taxon>Hypocreales</taxon>
        <taxon>Bionectriaceae</taxon>
        <taxon>Hapsidospora</taxon>
    </lineage>
</organism>
<dbReference type="SUPFAM" id="SSF56784">
    <property type="entry name" value="HAD-like"/>
    <property type="match status" value="1"/>
</dbReference>
<feature type="compositionally biased region" description="Polar residues" evidence="1">
    <location>
        <begin position="383"/>
        <end position="403"/>
    </location>
</feature>
<dbReference type="OrthoDB" id="2117591at2759"/>
<dbReference type="InterPro" id="IPR017210">
    <property type="entry name" value="APP1"/>
</dbReference>
<dbReference type="InterPro" id="IPR052935">
    <property type="entry name" value="Mg2+_PAP"/>
</dbReference>
<feature type="region of interest" description="Disordered" evidence="1">
    <location>
        <begin position="673"/>
        <end position="904"/>
    </location>
</feature>